<name>A0ABD5SVL9_9EURY</name>
<feature type="region of interest" description="Disordered" evidence="1">
    <location>
        <begin position="1"/>
        <end position="27"/>
    </location>
</feature>
<dbReference type="Proteomes" id="UP001596383">
    <property type="component" value="Unassembled WGS sequence"/>
</dbReference>
<protein>
    <submittedName>
        <fullName evidence="2">Uncharacterized protein</fullName>
    </submittedName>
</protein>
<proteinExistence type="predicted"/>
<feature type="non-terminal residue" evidence="2">
    <location>
        <position position="149"/>
    </location>
</feature>
<dbReference type="InterPro" id="IPR055542">
    <property type="entry name" value="DUF7118"/>
</dbReference>
<dbReference type="EMBL" id="JBHSWV010000655">
    <property type="protein sequence ID" value="MFC6768998.1"/>
    <property type="molecule type" value="Genomic_DNA"/>
</dbReference>
<organism evidence="2 3">
    <name type="scientific">Natrinema soli</name>
    <dbReference type="NCBI Taxonomy" id="1930624"/>
    <lineage>
        <taxon>Archaea</taxon>
        <taxon>Methanobacteriati</taxon>
        <taxon>Methanobacteriota</taxon>
        <taxon>Stenosarchaea group</taxon>
        <taxon>Halobacteria</taxon>
        <taxon>Halobacteriales</taxon>
        <taxon>Natrialbaceae</taxon>
        <taxon>Natrinema</taxon>
    </lineage>
</organism>
<gene>
    <name evidence="2" type="ORF">ACFQE6_29485</name>
</gene>
<reference evidence="2 3" key="1">
    <citation type="journal article" date="2019" name="Int. J. Syst. Evol. Microbiol.">
        <title>The Global Catalogue of Microorganisms (GCM) 10K type strain sequencing project: providing services to taxonomists for standard genome sequencing and annotation.</title>
        <authorList>
            <consortium name="The Broad Institute Genomics Platform"/>
            <consortium name="The Broad Institute Genome Sequencing Center for Infectious Disease"/>
            <person name="Wu L."/>
            <person name="Ma J."/>
        </authorList>
    </citation>
    <scope>NUCLEOTIDE SEQUENCE [LARGE SCALE GENOMIC DNA]</scope>
    <source>
        <strain evidence="2 3">LMG 29247</strain>
    </source>
</reference>
<evidence type="ECO:0000256" key="1">
    <source>
        <dbReference type="SAM" id="MobiDB-lite"/>
    </source>
</evidence>
<feature type="compositionally biased region" description="Basic and acidic residues" evidence="1">
    <location>
        <begin position="1"/>
        <end position="12"/>
    </location>
</feature>
<evidence type="ECO:0000313" key="3">
    <source>
        <dbReference type="Proteomes" id="UP001596383"/>
    </source>
</evidence>
<accession>A0ABD5SVL9</accession>
<sequence length="149" mass="16453">MSERVHSADGRSNDSVGSDDGPAPLEALEAARQRFETAERRITEHGEETVEEVAAAHRDATKLLDDYVDRATGTGKENFQAYIELEGKFDGLVSSLSDGLVAYESFEESLEAIDKRRLSESDFERAREALAPAAEYADLLEEREAAREA</sequence>
<comment type="caution">
    <text evidence="2">The sequence shown here is derived from an EMBL/GenBank/DDBJ whole genome shotgun (WGS) entry which is preliminary data.</text>
</comment>
<dbReference type="RefSeq" id="WP_425498467.1">
    <property type="nucleotide sequence ID" value="NZ_JAQIVI010000655.1"/>
</dbReference>
<dbReference type="AlphaFoldDB" id="A0ABD5SVL9"/>
<dbReference type="Pfam" id="PF23432">
    <property type="entry name" value="DUF7118"/>
    <property type="match status" value="1"/>
</dbReference>
<keyword evidence="3" id="KW-1185">Reference proteome</keyword>
<evidence type="ECO:0000313" key="2">
    <source>
        <dbReference type="EMBL" id="MFC6768998.1"/>
    </source>
</evidence>